<keyword evidence="6" id="KW-1185">Reference proteome</keyword>
<organism evidence="5 6">
    <name type="scientific">Symbiodinium natans</name>
    <dbReference type="NCBI Taxonomy" id="878477"/>
    <lineage>
        <taxon>Eukaryota</taxon>
        <taxon>Sar</taxon>
        <taxon>Alveolata</taxon>
        <taxon>Dinophyceae</taxon>
        <taxon>Suessiales</taxon>
        <taxon>Symbiodiniaceae</taxon>
        <taxon>Symbiodinium</taxon>
    </lineage>
</organism>
<evidence type="ECO:0000313" key="5">
    <source>
        <dbReference type="EMBL" id="CAE7603050.1"/>
    </source>
</evidence>
<dbReference type="EMBL" id="CAJNDS010002801">
    <property type="protein sequence ID" value="CAE7603050.1"/>
    <property type="molecule type" value="Genomic_DNA"/>
</dbReference>
<keyword evidence="2" id="KW-0418">Kinase</keyword>
<dbReference type="Gene3D" id="3.30.1010.10">
    <property type="entry name" value="Phosphatidylinositol 3-kinase Catalytic Subunit, Chain A, domain 4"/>
    <property type="match status" value="1"/>
</dbReference>
<dbReference type="GO" id="GO:0048015">
    <property type="term" value="P:phosphatidylinositol-mediated signaling"/>
    <property type="evidence" value="ECO:0007669"/>
    <property type="project" value="TreeGrafter"/>
</dbReference>
<evidence type="ECO:0000313" key="6">
    <source>
        <dbReference type="Proteomes" id="UP000604046"/>
    </source>
</evidence>
<dbReference type="Gene3D" id="1.10.1070.11">
    <property type="entry name" value="Phosphatidylinositol 3-/4-kinase, catalytic domain"/>
    <property type="match status" value="1"/>
</dbReference>
<evidence type="ECO:0000256" key="2">
    <source>
        <dbReference type="ARBA" id="ARBA00022777"/>
    </source>
</evidence>
<feature type="region of interest" description="Disordered" evidence="3">
    <location>
        <begin position="681"/>
        <end position="710"/>
    </location>
</feature>
<dbReference type="OrthoDB" id="433555at2759"/>
<sequence length="710" mass="76722">MASGEDADHEAQTESESPHDVEAVPEPRDVEAAQAAENEAADDSDDWAALAADQPVEDTSRTQENSLCPAHAAEWLLELRGRRPGDTLLFPEPLTLGDRTFSSASVERDFRTASGALLLRMDPGGCRYIVKFADVRQEHAMMRALMEMNRRWREHLVSVCGQPVQTVTYEIYPIGSQGGLIEAVDGCRTLRELKRLCNAETHQRVYRALDGDATKLDTLAASTVAYLTACYALGVRDGHDDNIMLREDGSLFRVDFGFVFGATPEIDTPQTVVARAVTLALGDRWMEVVAACGDSLTALTGNSYGSPPALECLSSVPEMEPFLPLARLHTASLSLAGFCQDVSCADQWSFSRAAKNTLREAVQFLRDQAGLGPDSPMGQADNSKVLGDLAVWMGGTDEAQPDLEADLDLNFVLDSGVDLLGLYRVAPERFSADGKPRNLQDFGDLFLRPLEDIAAVAREGLVVNEAPAEPAGQPLPEQCDARLFPQPKEPRLPRCPEGFRAHFKPAPMKPIHGSHRGTALQPSQVRRSTTEDPQRMQKPSQPFPVDPRPLHGYAAGLVPGYMSAQYTAAPFPSDYALYGTPPRANVFGQPPHAAAWAANASPAQHCVPEMQPLPMNDPFARTPPLSPRESFPRLLEVISAGGPGQACAFQAASPGFAHLHGSSSPGSALLTGLPYQSARPISCAGRSPEPLHAGPPRRAQVPETSLLPWP</sequence>
<reference evidence="5" key="1">
    <citation type="submission" date="2021-02" db="EMBL/GenBank/DDBJ databases">
        <authorList>
            <person name="Dougan E. K."/>
            <person name="Rhodes N."/>
            <person name="Thang M."/>
            <person name="Chan C."/>
        </authorList>
    </citation>
    <scope>NUCLEOTIDE SEQUENCE</scope>
</reference>
<feature type="compositionally biased region" description="Basic and acidic residues" evidence="3">
    <location>
        <begin position="9"/>
        <end position="31"/>
    </location>
</feature>
<name>A0A812UWE0_9DINO</name>
<dbReference type="GO" id="GO:0052742">
    <property type="term" value="F:phosphatidylinositol kinase activity"/>
    <property type="evidence" value="ECO:0007669"/>
    <property type="project" value="TreeGrafter"/>
</dbReference>
<dbReference type="Proteomes" id="UP000604046">
    <property type="component" value="Unassembled WGS sequence"/>
</dbReference>
<dbReference type="InterPro" id="IPR036940">
    <property type="entry name" value="PI3/4_kinase_cat_sf"/>
</dbReference>
<evidence type="ECO:0000256" key="1">
    <source>
        <dbReference type="ARBA" id="ARBA00022679"/>
    </source>
</evidence>
<dbReference type="AlphaFoldDB" id="A0A812UWE0"/>
<comment type="caution">
    <text evidence="5">The sequence shown here is derived from an EMBL/GenBank/DDBJ whole genome shotgun (WGS) entry which is preliminary data.</text>
</comment>
<feature type="region of interest" description="Disordered" evidence="3">
    <location>
        <begin position="507"/>
        <end position="548"/>
    </location>
</feature>
<dbReference type="SUPFAM" id="SSF56112">
    <property type="entry name" value="Protein kinase-like (PK-like)"/>
    <property type="match status" value="1"/>
</dbReference>
<dbReference type="InterPro" id="IPR000403">
    <property type="entry name" value="PI3/4_kinase_cat_dom"/>
</dbReference>
<protein>
    <submittedName>
        <fullName evidence="5">Piki-1 protein</fullName>
    </submittedName>
</protein>
<evidence type="ECO:0000259" key="4">
    <source>
        <dbReference type="PROSITE" id="PS50290"/>
    </source>
</evidence>
<dbReference type="PANTHER" id="PTHR10048">
    <property type="entry name" value="PHOSPHATIDYLINOSITOL KINASE"/>
    <property type="match status" value="1"/>
</dbReference>
<dbReference type="InterPro" id="IPR015433">
    <property type="entry name" value="PI3/4_kinase"/>
</dbReference>
<proteinExistence type="predicted"/>
<gene>
    <name evidence="5" type="primary">piki-1</name>
    <name evidence="5" type="ORF">SNAT2548_LOCUS34302</name>
</gene>
<dbReference type="GO" id="GO:0046854">
    <property type="term" value="P:phosphatidylinositol phosphate biosynthetic process"/>
    <property type="evidence" value="ECO:0007669"/>
    <property type="project" value="InterPro"/>
</dbReference>
<evidence type="ECO:0000256" key="3">
    <source>
        <dbReference type="SAM" id="MobiDB-lite"/>
    </source>
</evidence>
<dbReference type="SMART" id="SM00146">
    <property type="entry name" value="PI3Kc"/>
    <property type="match status" value="1"/>
</dbReference>
<accession>A0A812UWE0</accession>
<dbReference type="GO" id="GO:0016020">
    <property type="term" value="C:membrane"/>
    <property type="evidence" value="ECO:0007669"/>
    <property type="project" value="TreeGrafter"/>
</dbReference>
<keyword evidence="1" id="KW-0808">Transferase</keyword>
<dbReference type="GO" id="GO:0005737">
    <property type="term" value="C:cytoplasm"/>
    <property type="evidence" value="ECO:0007669"/>
    <property type="project" value="TreeGrafter"/>
</dbReference>
<feature type="domain" description="PI3K/PI4K catalytic" evidence="4">
    <location>
        <begin position="103"/>
        <end position="363"/>
    </location>
</feature>
<dbReference type="PROSITE" id="PS50290">
    <property type="entry name" value="PI3_4_KINASE_3"/>
    <property type="match status" value="1"/>
</dbReference>
<feature type="region of interest" description="Disordered" evidence="3">
    <location>
        <begin position="1"/>
        <end position="47"/>
    </location>
</feature>
<dbReference type="InterPro" id="IPR011009">
    <property type="entry name" value="Kinase-like_dom_sf"/>
</dbReference>